<protein>
    <submittedName>
        <fullName evidence="10">TonB-linked outer membrane protein, SusC/RagA family</fullName>
    </submittedName>
</protein>
<comment type="subcellular location">
    <subcellularLocation>
        <location evidence="1 7">Cell outer membrane</location>
        <topology evidence="1 7">Multi-pass membrane protein</topology>
    </subcellularLocation>
</comment>
<dbReference type="AlphaFoldDB" id="A0A1I0NJF9"/>
<evidence type="ECO:0000259" key="8">
    <source>
        <dbReference type="Pfam" id="PF07660"/>
    </source>
</evidence>
<feature type="domain" description="TonB-dependent receptor plug" evidence="9">
    <location>
        <begin position="245"/>
        <end position="348"/>
    </location>
</feature>
<dbReference type="InterPro" id="IPR008969">
    <property type="entry name" value="CarboxyPept-like_regulatory"/>
</dbReference>
<comment type="similarity">
    <text evidence="7">Belongs to the TonB-dependent receptor family.</text>
</comment>
<evidence type="ECO:0000313" key="10">
    <source>
        <dbReference type="EMBL" id="SEW01640.1"/>
    </source>
</evidence>
<dbReference type="Pfam" id="PF07660">
    <property type="entry name" value="STN"/>
    <property type="match status" value="1"/>
</dbReference>
<keyword evidence="4 7" id="KW-0812">Transmembrane</keyword>
<dbReference type="Gene3D" id="2.170.130.10">
    <property type="entry name" value="TonB-dependent receptor, plug domain"/>
    <property type="match status" value="1"/>
</dbReference>
<evidence type="ECO:0000256" key="7">
    <source>
        <dbReference type="PROSITE-ProRule" id="PRU01360"/>
    </source>
</evidence>
<proteinExistence type="inferred from homology"/>
<evidence type="ECO:0000256" key="5">
    <source>
        <dbReference type="ARBA" id="ARBA00023136"/>
    </source>
</evidence>
<evidence type="ECO:0000256" key="2">
    <source>
        <dbReference type="ARBA" id="ARBA00022448"/>
    </source>
</evidence>
<reference evidence="11" key="1">
    <citation type="submission" date="2016-10" db="EMBL/GenBank/DDBJ databases">
        <authorList>
            <person name="Varghese N."/>
            <person name="Submissions S."/>
        </authorList>
    </citation>
    <scope>NUCLEOTIDE SEQUENCE [LARGE SCALE GENOMIC DNA]</scope>
    <source>
        <strain evidence="11">DSM 3695</strain>
    </source>
</reference>
<keyword evidence="3 7" id="KW-1134">Transmembrane beta strand</keyword>
<dbReference type="NCBIfam" id="TIGR04057">
    <property type="entry name" value="SusC_RagA_signa"/>
    <property type="match status" value="1"/>
</dbReference>
<keyword evidence="2 7" id="KW-0813">Transport</keyword>
<gene>
    <name evidence="10" type="ORF">SAMN04488122_0215</name>
</gene>
<dbReference type="InterPro" id="IPR023997">
    <property type="entry name" value="TonB-dep_OMP_SusC/RagA_CS"/>
</dbReference>
<name>A0A1I0NJF9_9BACT</name>
<keyword evidence="11" id="KW-1185">Reference proteome</keyword>
<dbReference type="PROSITE" id="PS52016">
    <property type="entry name" value="TONB_DEPENDENT_REC_3"/>
    <property type="match status" value="1"/>
</dbReference>
<dbReference type="Pfam" id="PF13715">
    <property type="entry name" value="CarbopepD_reg_2"/>
    <property type="match status" value="1"/>
</dbReference>
<dbReference type="NCBIfam" id="TIGR04056">
    <property type="entry name" value="OMP_RagA_SusC"/>
    <property type="match status" value="1"/>
</dbReference>
<dbReference type="Gene3D" id="2.40.170.20">
    <property type="entry name" value="TonB-dependent receptor, beta-barrel domain"/>
    <property type="match status" value="1"/>
</dbReference>
<feature type="domain" description="Secretin/TonB short N-terminal" evidence="8">
    <location>
        <begin position="76"/>
        <end position="127"/>
    </location>
</feature>
<dbReference type="InterPro" id="IPR023996">
    <property type="entry name" value="TonB-dep_OMP_SusC/RagA"/>
</dbReference>
<dbReference type="InterPro" id="IPR039426">
    <property type="entry name" value="TonB-dep_rcpt-like"/>
</dbReference>
<dbReference type="Pfam" id="PF07715">
    <property type="entry name" value="Plug"/>
    <property type="match status" value="1"/>
</dbReference>
<accession>A0A1I0NJF9</accession>
<dbReference type="InterPro" id="IPR012910">
    <property type="entry name" value="Plug_dom"/>
</dbReference>
<dbReference type="InterPro" id="IPR037066">
    <property type="entry name" value="Plug_dom_sf"/>
</dbReference>
<dbReference type="InterPro" id="IPR011662">
    <property type="entry name" value="Secretin/TonB_short_N"/>
</dbReference>
<evidence type="ECO:0000259" key="9">
    <source>
        <dbReference type="Pfam" id="PF07715"/>
    </source>
</evidence>
<evidence type="ECO:0000256" key="4">
    <source>
        <dbReference type="ARBA" id="ARBA00022692"/>
    </source>
</evidence>
<dbReference type="SUPFAM" id="SSF49464">
    <property type="entry name" value="Carboxypeptidase regulatory domain-like"/>
    <property type="match status" value="1"/>
</dbReference>
<evidence type="ECO:0000256" key="1">
    <source>
        <dbReference type="ARBA" id="ARBA00004571"/>
    </source>
</evidence>
<dbReference type="GO" id="GO:0009279">
    <property type="term" value="C:cell outer membrane"/>
    <property type="evidence" value="ECO:0007669"/>
    <property type="project" value="UniProtKB-SubCell"/>
</dbReference>
<evidence type="ECO:0000313" key="11">
    <source>
        <dbReference type="Proteomes" id="UP000199310"/>
    </source>
</evidence>
<dbReference type="EMBL" id="FOJG01000001">
    <property type="protein sequence ID" value="SEW01640.1"/>
    <property type="molecule type" value="Genomic_DNA"/>
</dbReference>
<evidence type="ECO:0000256" key="6">
    <source>
        <dbReference type="ARBA" id="ARBA00023237"/>
    </source>
</evidence>
<dbReference type="InterPro" id="IPR036942">
    <property type="entry name" value="Beta-barrel_TonB_sf"/>
</dbReference>
<evidence type="ECO:0000256" key="3">
    <source>
        <dbReference type="ARBA" id="ARBA00022452"/>
    </source>
</evidence>
<keyword evidence="5 7" id="KW-0472">Membrane</keyword>
<dbReference type="STRING" id="29529.SAMN04488122_0215"/>
<dbReference type="Proteomes" id="UP000199310">
    <property type="component" value="Unassembled WGS sequence"/>
</dbReference>
<dbReference type="SUPFAM" id="SSF56935">
    <property type="entry name" value="Porins"/>
    <property type="match status" value="1"/>
</dbReference>
<dbReference type="Gene3D" id="2.60.40.1120">
    <property type="entry name" value="Carboxypeptidase-like, regulatory domain"/>
    <property type="match status" value="1"/>
</dbReference>
<organism evidence="10 11">
    <name type="scientific">Chitinophaga arvensicola</name>
    <dbReference type="NCBI Taxonomy" id="29529"/>
    <lineage>
        <taxon>Bacteria</taxon>
        <taxon>Pseudomonadati</taxon>
        <taxon>Bacteroidota</taxon>
        <taxon>Chitinophagia</taxon>
        <taxon>Chitinophagales</taxon>
        <taxon>Chitinophagaceae</taxon>
        <taxon>Chitinophaga</taxon>
    </lineage>
</organism>
<sequence>MQKIAIGNSCLHAPFFFRHVNWLPTQMIRVMRLLMLFLFVVSLSAYTSGTAQTITLSGKHLPFKKVFTAIEKQTSYVVAYDPELIPANQTVSVSVNDSPLPDFLKMILKDLPIEYDIQGKTIFLTKKNDKKTSSLSSSDQLTSEIPVPVRFQILDSFGRPLAGASVAVKNNKQSGITNTEGTLSLHVNKGNIVTVSFVGYQTYTITITASILDNGAISITLKPAEAVLGAVEVSTISTGYQKIKKEQLTGAASVMSEKEYQQRTAVTGNFLESLEGKVPGLVYNGQTGELTIRGVSTFDAVKKPLIVLDGFPTEIDLRTINPLDIVSVSVLRDAAAASIYGVRASNGVIVVETRRGKSGKPVFNARVVQAFQPKPDFSYLQYAPASEFVQLQKDKFNIEQTSFQNYELGYYKMNPVEEILFGKTQLSVSNPLLTDDQVNQKLAALGSYDNLKDYERLFYQHRQTTNLNLDVSGGTDRSTYMMGVNYIAETGVNRRSENKQIILNLANTFKFTDWLKFDFRGTYLSLKDLSGNTPAYSDFLPYERLTDENGNALAVSLDPGRDYMSRAITKKRNDALQAAGLYDQWYYPYKELYGNTNTSKGSGARFQGRFNVKVTNWLNMDLGGNYENQSTILDQLQTEDTYKTRTLVSAMAKKDPVTGQALFINMPKGDILMKTNQRITNYTARLQLNLNHRSGDHDISGILGLERKQTLTESYKTSFFGYNGQTLISKPINMSALNATSNSPYEELGIRRFKSTDYFNQKEIDNRFMSYYGQGTYIYRDKYILTGSFRIDQSNLFGVDPKYKYKPLWSAGVNWRLSEEEFAENWSWAKNLQVRAATGFNGNVPNSNNGAFLILSSGLNTKLNSPLEYNDVLSPENQSLRWETTQNYNFGVDYTLWNNRISGSVDYYIKKSTDVFGNLDADPTTGFNQYNANTASIRNSGLEFQVNSQLVMKKRFAWRLQVTSSFNNNKVLAIKATEFAHSDLITSGALFVQGLPMNALYSYNYGGLNAMGQPFVYDRKGNQNVLKFYDFFGNATVDVTREDLIYNGTTTPKYVLGLNNQFSIGAFDLSFLFMYYGGHVMRVEQPNPYNIRMSANNPLKGSADFWRKPGDEKFTNIPGYVNDAAPGYYQTTALSGYEYASQFVRKADYIRLRDLIVTYNVRGRYFKKMGLINPQVRLQVQNLFRYTFSGNDIDPDAIDRVSGVRTLETQPFYSLTLSTSF</sequence>
<keyword evidence="6 7" id="KW-0998">Cell outer membrane</keyword>
<dbReference type="OrthoDB" id="9768177at2"/>